<sequence>MLNSLCRHLPGPKLRRLAVSLALTSAAASCTSIDFEKLQPGSFSGTLIVMWVGPGSSSSGDGKFVFVPDPHDRLTFIRPGAKGNPIVPGVMYTDGGSVPRAVQVFRGFNPWGYAPAYMVHDWIFAAHHCFVDERKDPIYSAVGDIDFNESGIILGEAIWTLMKEKLVVRDDVVAAAITAAVRSPFARKIWDGSPGACERDAVTEAHLREIERAVPGSTADEARRRHLDVAGAIRSFRRASKAVEVGRVTF</sequence>
<dbReference type="KEGG" id="rec:RHECIAT_CH0003337"/>
<proteinExistence type="predicted"/>
<dbReference type="EMBL" id="CP001074">
    <property type="protein sequence ID" value="ACE92285.1"/>
    <property type="molecule type" value="Genomic_DNA"/>
</dbReference>
<reference evidence="1 2" key="1">
    <citation type="submission" date="2008-04" db="EMBL/GenBank/DDBJ databases">
        <title>Genome diversity and DNA divergence of Rhizobium etli.</title>
        <authorList>
            <person name="Gonzalez V."/>
            <person name="Acosta J.L."/>
            <person name="Santamaria R.I."/>
            <person name="Bustos P."/>
            <person name="Hernandez-Gonzalez I.L."/>
            <person name="Fernandez J.L."/>
            <person name="Diaz R."/>
            <person name="Flores M."/>
            <person name="Mora J."/>
            <person name="Palacios R."/>
            <person name="Davila G."/>
        </authorList>
    </citation>
    <scope>NUCLEOTIDE SEQUENCE [LARGE SCALE GENOMIC DNA]</scope>
    <source>
        <strain evidence="1 2">CIAT 652</strain>
    </source>
</reference>
<evidence type="ECO:0008006" key="3">
    <source>
        <dbReference type="Google" id="ProtNLM"/>
    </source>
</evidence>
<dbReference type="HOGENOM" id="CLU_1110684_0_0_5"/>
<protein>
    <recommendedName>
        <fullName evidence="3">DUF1353 domain-containing protein</fullName>
    </recommendedName>
</protein>
<evidence type="ECO:0000313" key="1">
    <source>
        <dbReference type="EMBL" id="ACE92285.1"/>
    </source>
</evidence>
<evidence type="ECO:0000313" key="2">
    <source>
        <dbReference type="Proteomes" id="UP000008817"/>
    </source>
</evidence>
<organism evidence="1 2">
    <name type="scientific">Rhizobium etli (strain CIAT 652)</name>
    <dbReference type="NCBI Taxonomy" id="491916"/>
    <lineage>
        <taxon>Bacteria</taxon>
        <taxon>Pseudomonadati</taxon>
        <taxon>Pseudomonadota</taxon>
        <taxon>Alphaproteobacteria</taxon>
        <taxon>Hyphomicrobiales</taxon>
        <taxon>Rhizobiaceae</taxon>
        <taxon>Rhizobium/Agrobacterium group</taxon>
        <taxon>Rhizobium</taxon>
    </lineage>
</organism>
<dbReference type="Proteomes" id="UP000008817">
    <property type="component" value="Chromosome"/>
</dbReference>
<dbReference type="AlphaFoldDB" id="B3PVR5"/>
<name>B3PVR5_RHIE6</name>
<dbReference type="eggNOG" id="ENOG503290C">
    <property type="taxonomic scope" value="Bacteria"/>
</dbReference>
<gene>
    <name evidence="1" type="ordered locus">RHECIAT_CH0003337</name>
</gene>
<accession>B3PVR5</accession>
<dbReference type="PROSITE" id="PS51257">
    <property type="entry name" value="PROKAR_LIPOPROTEIN"/>
    <property type="match status" value="1"/>
</dbReference>